<dbReference type="Gene3D" id="2.30.30.100">
    <property type="match status" value="1"/>
</dbReference>
<dbReference type="PANTHER" id="PTHR12835">
    <property type="entry name" value="BIOTIN PROTEIN LIGASE"/>
    <property type="match status" value="1"/>
</dbReference>
<dbReference type="CDD" id="cd16442">
    <property type="entry name" value="BPL"/>
    <property type="match status" value="1"/>
</dbReference>
<dbReference type="NCBIfam" id="TIGR00121">
    <property type="entry name" value="birA_ligase"/>
    <property type="match status" value="1"/>
</dbReference>
<dbReference type="Gene3D" id="3.30.930.10">
    <property type="entry name" value="Bira Bifunctional Protein, Domain 2"/>
    <property type="match status" value="1"/>
</dbReference>
<dbReference type="InterPro" id="IPR045864">
    <property type="entry name" value="aa-tRNA-synth_II/BPL/LPL"/>
</dbReference>
<gene>
    <name evidence="6" type="primary">birA</name>
    <name evidence="6" type="ORF">L21SP3_01073</name>
</gene>
<dbReference type="EMBL" id="CP019633">
    <property type="protein sequence ID" value="AQQ09271.1"/>
    <property type="molecule type" value="Genomic_DNA"/>
</dbReference>
<dbReference type="AlphaFoldDB" id="A0A1Q2HPL4"/>
<reference evidence="7" key="1">
    <citation type="submission" date="2017-02" db="EMBL/GenBank/DDBJ databases">
        <title>Comparative genomics and description of representatives of a novel lineage of planctomycetes thriving in anoxic sediments.</title>
        <authorList>
            <person name="Spring S."/>
            <person name="Bunk B."/>
            <person name="Sproer C."/>
            <person name="Klenk H.-P."/>
        </authorList>
    </citation>
    <scope>NUCLEOTIDE SEQUENCE [LARGE SCALE GENOMIC DNA]</scope>
    <source>
        <strain evidence="7">L21-RPul-D3</strain>
    </source>
</reference>
<dbReference type="EC" id="6.3.4.15" evidence="3"/>
<dbReference type="GO" id="GO:0004077">
    <property type="term" value="F:biotin--[biotin carboxyl-carrier protein] ligase activity"/>
    <property type="evidence" value="ECO:0007669"/>
    <property type="project" value="UniProtKB-EC"/>
</dbReference>
<comment type="catalytic activity">
    <reaction evidence="4">
        <text>biotin + L-lysyl-[protein] + ATP = N(6)-biotinyl-L-lysyl-[protein] + AMP + diphosphate + H(+)</text>
        <dbReference type="Rhea" id="RHEA:11756"/>
        <dbReference type="Rhea" id="RHEA-COMP:9752"/>
        <dbReference type="Rhea" id="RHEA-COMP:10505"/>
        <dbReference type="ChEBI" id="CHEBI:15378"/>
        <dbReference type="ChEBI" id="CHEBI:29969"/>
        <dbReference type="ChEBI" id="CHEBI:30616"/>
        <dbReference type="ChEBI" id="CHEBI:33019"/>
        <dbReference type="ChEBI" id="CHEBI:57586"/>
        <dbReference type="ChEBI" id="CHEBI:83144"/>
        <dbReference type="ChEBI" id="CHEBI:456215"/>
        <dbReference type="EC" id="6.3.4.15"/>
    </reaction>
</comment>
<dbReference type="RefSeq" id="WP_161488109.1">
    <property type="nucleotide sequence ID" value="NZ_CP019633.1"/>
</dbReference>
<dbReference type="STRING" id="1940790.L21SP3_01073"/>
<dbReference type="OrthoDB" id="9807064at2"/>
<sequence length="243" mass="27193">MWFDELDSTNTYLKEKISSGALADPAGTAAAAKRQLKGRGRKARIWNSAEGENLTFSFVSKIREERKDISSITLTAGVAVCEVLRELGIEQAEIKWPNDILCEGRKICGILCETADCQGQTMAVCGIGLNINMTQQQLAKIDQPASSVYLETGICYRPEDLINTILEKMSFWFEIWLNEGFAAVKKRWEELAFGLGLKIDISEDGEILKTGLFRGITDHGALVLERKDNRIEHIYTGDVNWKL</sequence>
<dbReference type="InterPro" id="IPR003142">
    <property type="entry name" value="BPL_C"/>
</dbReference>
<dbReference type="InterPro" id="IPR004408">
    <property type="entry name" value="Biotin_CoA_COase_ligase"/>
</dbReference>
<evidence type="ECO:0000313" key="7">
    <source>
        <dbReference type="Proteomes" id="UP000188273"/>
    </source>
</evidence>
<dbReference type="KEGG" id="pbu:L21SP3_01073"/>
<evidence type="ECO:0000256" key="2">
    <source>
        <dbReference type="ARBA" id="ARBA00023267"/>
    </source>
</evidence>
<evidence type="ECO:0000256" key="4">
    <source>
        <dbReference type="ARBA" id="ARBA00047846"/>
    </source>
</evidence>
<accession>A0A1Q2HPL4</accession>
<evidence type="ECO:0000256" key="3">
    <source>
        <dbReference type="ARBA" id="ARBA00024227"/>
    </source>
</evidence>
<dbReference type="GO" id="GO:0005737">
    <property type="term" value="C:cytoplasm"/>
    <property type="evidence" value="ECO:0007669"/>
    <property type="project" value="TreeGrafter"/>
</dbReference>
<name>A0A1Q2HPL4_9BACT</name>
<evidence type="ECO:0000256" key="1">
    <source>
        <dbReference type="ARBA" id="ARBA00022598"/>
    </source>
</evidence>
<dbReference type="PANTHER" id="PTHR12835:SF5">
    <property type="entry name" value="BIOTIN--PROTEIN LIGASE"/>
    <property type="match status" value="1"/>
</dbReference>
<dbReference type="InterPro" id="IPR004143">
    <property type="entry name" value="BPL_LPL_catalytic"/>
</dbReference>
<dbReference type="SUPFAM" id="SSF55681">
    <property type="entry name" value="Class II aaRS and biotin synthetases"/>
    <property type="match status" value="1"/>
</dbReference>
<evidence type="ECO:0000259" key="5">
    <source>
        <dbReference type="PROSITE" id="PS51733"/>
    </source>
</evidence>
<organism evidence="6 7">
    <name type="scientific">Sedimentisphaera cyanobacteriorum</name>
    <dbReference type="NCBI Taxonomy" id="1940790"/>
    <lineage>
        <taxon>Bacteria</taxon>
        <taxon>Pseudomonadati</taxon>
        <taxon>Planctomycetota</taxon>
        <taxon>Phycisphaerae</taxon>
        <taxon>Sedimentisphaerales</taxon>
        <taxon>Sedimentisphaeraceae</taxon>
        <taxon>Sedimentisphaera</taxon>
    </lineage>
</organism>
<keyword evidence="1" id="KW-0436">Ligase</keyword>
<evidence type="ECO:0000313" key="6">
    <source>
        <dbReference type="EMBL" id="AQQ09271.1"/>
    </source>
</evidence>
<dbReference type="PROSITE" id="PS51733">
    <property type="entry name" value="BPL_LPL_CATALYTIC"/>
    <property type="match status" value="1"/>
</dbReference>
<dbReference type="Proteomes" id="UP000188273">
    <property type="component" value="Chromosome"/>
</dbReference>
<dbReference type="Pfam" id="PF02237">
    <property type="entry name" value="BPL_C"/>
    <property type="match status" value="1"/>
</dbReference>
<keyword evidence="2" id="KW-0092">Biotin</keyword>
<feature type="domain" description="BPL/LPL catalytic" evidence="5">
    <location>
        <begin position="1"/>
        <end position="177"/>
    </location>
</feature>
<protein>
    <recommendedName>
        <fullName evidence="3">biotin--[biotin carboxyl-carrier protein] ligase</fullName>
        <ecNumber evidence="3">6.3.4.15</ecNumber>
    </recommendedName>
</protein>
<keyword evidence="7" id="KW-1185">Reference proteome</keyword>
<dbReference type="Pfam" id="PF03099">
    <property type="entry name" value="BPL_LplA_LipB"/>
    <property type="match status" value="1"/>
</dbReference>
<proteinExistence type="predicted"/>